<sequence length="142" mass="15999">MSAPNKLVTERISKCVNSVFEFINPYVIDLANGKELFEKESAATFVAKIGEPFGIKFDENIVKYVDKAGNKDIKSTLDLCFFSLLEVVQKAGQFSHKNFGGWTPVLALDPLLKSTNDNKELNQFVIYLDRSLIFSLPDEEQD</sequence>
<proteinExistence type="predicted"/>
<evidence type="ECO:0000313" key="2">
    <source>
        <dbReference type="Proteomes" id="UP000197068"/>
    </source>
</evidence>
<gene>
    <name evidence="1" type="ORF">MTCD1_03652</name>
</gene>
<dbReference type="EMBL" id="BDQM01000070">
    <property type="protein sequence ID" value="GAW97994.1"/>
    <property type="molecule type" value="Genomic_DNA"/>
</dbReference>
<protein>
    <submittedName>
        <fullName evidence="1">Uncharacterized protein</fullName>
    </submittedName>
</protein>
<organism evidence="1 2">
    <name type="scientific">Colwellia marinimaniae</name>
    <dbReference type="NCBI Taxonomy" id="1513592"/>
    <lineage>
        <taxon>Bacteria</taxon>
        <taxon>Pseudomonadati</taxon>
        <taxon>Pseudomonadota</taxon>
        <taxon>Gammaproteobacteria</taxon>
        <taxon>Alteromonadales</taxon>
        <taxon>Colwelliaceae</taxon>
        <taxon>Colwellia</taxon>
    </lineage>
</organism>
<name>A0ABQ0N0A8_9GAMM</name>
<accession>A0ABQ0N0A8</accession>
<reference evidence="1 2" key="1">
    <citation type="submission" date="2017-06" db="EMBL/GenBank/DDBJ databases">
        <title>Whole Genome Sequences of Colwellia marinimaniae MTCD1.</title>
        <authorList>
            <person name="Kusumoto H."/>
            <person name="Inoue M."/>
            <person name="Tanikawa K."/>
            <person name="Maeji H."/>
            <person name="Cameron J.H."/>
            <person name="Bartlett D.H."/>
        </authorList>
    </citation>
    <scope>NUCLEOTIDE SEQUENCE [LARGE SCALE GENOMIC DNA]</scope>
    <source>
        <strain evidence="1 2">MTCD1</strain>
    </source>
</reference>
<keyword evidence="2" id="KW-1185">Reference proteome</keyword>
<comment type="caution">
    <text evidence="1">The sequence shown here is derived from an EMBL/GenBank/DDBJ whole genome shotgun (WGS) entry which is preliminary data.</text>
</comment>
<evidence type="ECO:0000313" key="1">
    <source>
        <dbReference type="EMBL" id="GAW97994.1"/>
    </source>
</evidence>
<dbReference type="Proteomes" id="UP000197068">
    <property type="component" value="Unassembled WGS sequence"/>
</dbReference>